<proteinExistence type="predicted"/>
<accession>A0A1D8TWS9</accession>
<dbReference type="AlphaFoldDB" id="A0A1D8TWS9"/>
<reference evidence="2" key="1">
    <citation type="submission" date="2016-10" db="EMBL/GenBank/DDBJ databases">
        <title>Comparative genomics uncovers the prolific and rare metabolic potential of the cyanobacterial genus Moorea.</title>
        <authorList>
            <person name="Leao T."/>
            <person name="Castelao G."/>
            <person name="Korobeynikov A."/>
            <person name="Monroe E.A."/>
            <person name="Podell S."/>
            <person name="Glukhov E."/>
            <person name="Allen E."/>
            <person name="Gerwick W.H."/>
            <person name="Gerwick L."/>
        </authorList>
    </citation>
    <scope>NUCLEOTIDE SEQUENCE [LARGE SCALE GENOMIC DNA]</scope>
    <source>
        <strain evidence="2">PAL-8-15-08-1</strain>
    </source>
</reference>
<dbReference type="SUPFAM" id="SSF53795">
    <property type="entry name" value="PEP carboxykinase-like"/>
    <property type="match status" value="1"/>
</dbReference>
<dbReference type="InterPro" id="IPR027417">
    <property type="entry name" value="P-loop_NTPase"/>
</dbReference>
<protein>
    <recommendedName>
        <fullName evidence="3">Serine kinase</fullName>
    </recommendedName>
</protein>
<dbReference type="EMBL" id="CP017599">
    <property type="protein sequence ID" value="AOX02111.1"/>
    <property type="molecule type" value="Genomic_DNA"/>
</dbReference>
<dbReference type="Gene3D" id="3.40.50.300">
    <property type="entry name" value="P-loop containing nucleotide triphosphate hydrolases"/>
    <property type="match status" value="1"/>
</dbReference>
<evidence type="ECO:0000313" key="1">
    <source>
        <dbReference type="EMBL" id="AOX02111.1"/>
    </source>
</evidence>
<dbReference type="KEGG" id="mpro:BJP34_24105"/>
<dbReference type="STRING" id="1458985.BJP34_24105"/>
<dbReference type="OrthoDB" id="5430844at2"/>
<organism evidence="1 2">
    <name type="scientific">Moorena producens PAL-8-15-08-1</name>
    <dbReference type="NCBI Taxonomy" id="1458985"/>
    <lineage>
        <taxon>Bacteria</taxon>
        <taxon>Bacillati</taxon>
        <taxon>Cyanobacteriota</taxon>
        <taxon>Cyanophyceae</taxon>
        <taxon>Coleofasciculales</taxon>
        <taxon>Coleofasciculaceae</taxon>
        <taxon>Moorena</taxon>
    </lineage>
</organism>
<name>A0A1D8TWS9_9CYAN</name>
<evidence type="ECO:0000313" key="2">
    <source>
        <dbReference type="Proteomes" id="UP000177870"/>
    </source>
</evidence>
<evidence type="ECO:0008006" key="3">
    <source>
        <dbReference type="Google" id="ProtNLM"/>
    </source>
</evidence>
<dbReference type="RefSeq" id="WP_070394535.1">
    <property type="nucleotide sequence ID" value="NZ_CP017599.1"/>
</dbReference>
<sequence>MFHYQAYGLTIQSVFLLTELTKSKKTADIYIQKGKVKLPQLEPTSINRQGKEAHFGGNTQEAYLRWHGIATLLAKNGDTIIVDSDSDDIDPQLLSLYILSEALGLILYQRGLFLLHASAVKIGEQVVIFAGCPGAGKSTTAAAFAKLGYTVVSDDMVAIDLNSGDKPMVYPAFPQIKIWPPTVEGLGYDISTLPTLYPGSRKRVIRKPENFPTQPFPLAHIFFLEDGRDFNVTPMAGNDAFLTLARFFPLPSQLLAEKNLEHYFQQCLQLISQVDLWKIEKPKDFRILKELITWVEQKIETTHQSAQDVYLLQQ</sequence>
<gene>
    <name evidence="1" type="ORF">BJP34_24105</name>
</gene>
<dbReference type="Proteomes" id="UP000177870">
    <property type="component" value="Chromosome"/>
</dbReference>